<evidence type="ECO:0000313" key="3">
    <source>
        <dbReference type="EMBL" id="EGT47416.1"/>
    </source>
</evidence>
<keyword evidence="1" id="KW-0732">Signal</keyword>
<reference evidence="4" key="1">
    <citation type="submission" date="2011-07" db="EMBL/GenBank/DDBJ databases">
        <authorList>
            <consortium name="Caenorhabditis brenneri Sequencing and Analysis Consortium"/>
            <person name="Wilson R.K."/>
        </authorList>
    </citation>
    <scope>NUCLEOTIDE SEQUENCE [LARGE SCALE GENOMIC DNA]</scope>
    <source>
        <strain evidence="4">PB2801</strain>
    </source>
</reference>
<dbReference type="SMART" id="SM00060">
    <property type="entry name" value="FN3"/>
    <property type="match status" value="2"/>
</dbReference>
<dbReference type="HOGENOM" id="CLU_065654_0_0_1"/>
<dbReference type="Gene3D" id="2.60.40.10">
    <property type="entry name" value="Immunoglobulins"/>
    <property type="match status" value="2"/>
</dbReference>
<feature type="domain" description="Fibronectin type-III" evidence="2">
    <location>
        <begin position="139"/>
        <end position="238"/>
    </location>
</feature>
<evidence type="ECO:0000313" key="4">
    <source>
        <dbReference type="Proteomes" id="UP000008068"/>
    </source>
</evidence>
<protein>
    <recommendedName>
        <fullName evidence="2">Fibronectin type-III domain-containing protein</fullName>
    </recommendedName>
</protein>
<evidence type="ECO:0000259" key="2">
    <source>
        <dbReference type="PROSITE" id="PS50853"/>
    </source>
</evidence>
<dbReference type="InterPro" id="IPR013783">
    <property type="entry name" value="Ig-like_fold"/>
</dbReference>
<gene>
    <name evidence="3" type="ORF">CAEBREN_02598</name>
</gene>
<dbReference type="EMBL" id="GL380124">
    <property type="protein sequence ID" value="EGT47416.1"/>
    <property type="molecule type" value="Genomic_DNA"/>
</dbReference>
<dbReference type="InterPro" id="IPR003961">
    <property type="entry name" value="FN3_dom"/>
</dbReference>
<feature type="domain" description="Fibronectin type-III" evidence="2">
    <location>
        <begin position="27"/>
        <end position="124"/>
    </location>
</feature>
<dbReference type="Proteomes" id="UP000008068">
    <property type="component" value="Unassembled WGS sequence"/>
</dbReference>
<dbReference type="CDD" id="cd00063">
    <property type="entry name" value="FN3"/>
    <property type="match status" value="2"/>
</dbReference>
<organism evidence="4">
    <name type="scientific">Caenorhabditis brenneri</name>
    <name type="common">Nematode worm</name>
    <dbReference type="NCBI Taxonomy" id="135651"/>
    <lineage>
        <taxon>Eukaryota</taxon>
        <taxon>Metazoa</taxon>
        <taxon>Ecdysozoa</taxon>
        <taxon>Nematoda</taxon>
        <taxon>Chromadorea</taxon>
        <taxon>Rhabditida</taxon>
        <taxon>Rhabditina</taxon>
        <taxon>Rhabditomorpha</taxon>
        <taxon>Rhabditoidea</taxon>
        <taxon>Rhabditidae</taxon>
        <taxon>Peloderinae</taxon>
        <taxon>Caenorhabditis</taxon>
    </lineage>
</organism>
<name>G0P802_CAEBE</name>
<evidence type="ECO:0000256" key="1">
    <source>
        <dbReference type="SAM" id="SignalP"/>
    </source>
</evidence>
<dbReference type="SUPFAM" id="SSF49265">
    <property type="entry name" value="Fibronectin type III"/>
    <property type="match status" value="1"/>
</dbReference>
<accession>G0P802</accession>
<dbReference type="Pfam" id="PF00041">
    <property type="entry name" value="fn3"/>
    <property type="match status" value="1"/>
</dbReference>
<feature type="signal peptide" evidence="1">
    <location>
        <begin position="1"/>
        <end position="22"/>
    </location>
</feature>
<dbReference type="eggNOG" id="ENOG502QRA3">
    <property type="taxonomic scope" value="Eukaryota"/>
</dbReference>
<dbReference type="AlphaFoldDB" id="G0P802"/>
<dbReference type="STRING" id="135651.G0P802"/>
<proteinExistence type="predicted"/>
<dbReference type="OrthoDB" id="5843172at2759"/>
<dbReference type="PROSITE" id="PS50853">
    <property type="entry name" value="FN3"/>
    <property type="match status" value="2"/>
</dbReference>
<sequence>MTWNRPMLLSLVLLLLAVTVNSKYRGPPDAVKMINVRRFRWMAIIEWDVFEVDKKSYKIEFVGIHDGKSITETVEKSLDPFNSHYSGDVNDLEPNETYIVRVFAVNEHGQSPPSPHIILSQDDAGYPNWISAIDSRPLSPRELSVEYILGNRVKVTWKDVQGPVWGVSENEIPSPTEFIIRYGDSKNTSLWNTRKTDDTWIILDDLKKDTQYCAYVVAKKDNLTSSCPSVFPISLDEDMTGLPKPVITIVSAFKKEVFTTGDPMTIKCSIPPNSNLHKIDMELTIGERVASLKSVESVTMYTTASEDVDTARCRVSVRDKNQVSRSSHLSWKVEKPLNDEYLRRRFEEAVADKTFMSFRKA</sequence>
<dbReference type="InterPro" id="IPR036116">
    <property type="entry name" value="FN3_sf"/>
</dbReference>
<dbReference type="InParanoid" id="G0P802"/>
<feature type="chain" id="PRO_5003406563" description="Fibronectin type-III domain-containing protein" evidence="1">
    <location>
        <begin position="23"/>
        <end position="361"/>
    </location>
</feature>
<keyword evidence="4" id="KW-1185">Reference proteome</keyword>